<evidence type="ECO:0000313" key="1">
    <source>
        <dbReference type="EMBL" id="GAY55784.1"/>
    </source>
</evidence>
<reference evidence="1 2" key="1">
    <citation type="journal article" date="2017" name="Front. Genet.">
        <title>Draft sequencing of the heterozygous diploid genome of Satsuma (Citrus unshiu Marc.) using a hybrid assembly approach.</title>
        <authorList>
            <person name="Shimizu T."/>
            <person name="Tanizawa Y."/>
            <person name="Mochizuki T."/>
            <person name="Nagasaki H."/>
            <person name="Yoshioka T."/>
            <person name="Toyoda A."/>
            <person name="Fujiyama A."/>
            <person name="Kaminuma E."/>
            <person name="Nakamura Y."/>
        </authorList>
    </citation>
    <scope>NUCLEOTIDE SEQUENCE [LARGE SCALE GENOMIC DNA]</scope>
    <source>
        <strain evidence="2">cv. Miyagawa wase</strain>
    </source>
</reference>
<dbReference type="InterPro" id="IPR027417">
    <property type="entry name" value="P-loop_NTPase"/>
</dbReference>
<dbReference type="EMBL" id="BDQV01000125">
    <property type="protein sequence ID" value="GAY55784.1"/>
    <property type="molecule type" value="Genomic_DNA"/>
</dbReference>
<organism evidence="1 2">
    <name type="scientific">Citrus unshiu</name>
    <name type="common">Satsuma mandarin</name>
    <name type="synonym">Citrus nobilis var. unshiu</name>
    <dbReference type="NCBI Taxonomy" id="55188"/>
    <lineage>
        <taxon>Eukaryota</taxon>
        <taxon>Viridiplantae</taxon>
        <taxon>Streptophyta</taxon>
        <taxon>Embryophyta</taxon>
        <taxon>Tracheophyta</taxon>
        <taxon>Spermatophyta</taxon>
        <taxon>Magnoliopsida</taxon>
        <taxon>eudicotyledons</taxon>
        <taxon>Gunneridae</taxon>
        <taxon>Pentapetalae</taxon>
        <taxon>rosids</taxon>
        <taxon>malvids</taxon>
        <taxon>Sapindales</taxon>
        <taxon>Rutaceae</taxon>
        <taxon>Aurantioideae</taxon>
        <taxon>Citrus</taxon>
    </lineage>
</organism>
<dbReference type="AlphaFoldDB" id="A0A2H5PTV1"/>
<comment type="caution">
    <text evidence="1">The sequence shown here is derived from an EMBL/GenBank/DDBJ whole genome shotgun (WGS) entry which is preliminary data.</text>
</comment>
<dbReference type="Gene3D" id="3.40.50.300">
    <property type="entry name" value="P-loop containing nucleotide triphosphate hydrolases"/>
    <property type="match status" value="1"/>
</dbReference>
<proteinExistence type="predicted"/>
<accession>A0A2H5PTV1</accession>
<gene>
    <name evidence="1" type="ORF">CUMW_166790</name>
</gene>
<name>A0A2H5PTV1_CITUN</name>
<sequence>MLAWPFHFLSTALSIIERFIEVDLDTAMQRVLKRHISTGKPPDVAKWRIEYNDRPNAELIMKSKKNVDLVIKSIDI</sequence>
<evidence type="ECO:0000313" key="2">
    <source>
        <dbReference type="Proteomes" id="UP000236630"/>
    </source>
</evidence>
<keyword evidence="2" id="KW-1185">Reference proteome</keyword>
<evidence type="ECO:0008006" key="3">
    <source>
        <dbReference type="Google" id="ProtNLM"/>
    </source>
</evidence>
<dbReference type="Proteomes" id="UP000236630">
    <property type="component" value="Unassembled WGS sequence"/>
</dbReference>
<protein>
    <recommendedName>
        <fullName evidence="3">Phosphoribulokinase/uridine kinase domain-containing protein</fullName>
    </recommendedName>
</protein>